<dbReference type="AlphaFoldDB" id="A0A3B1A4I8"/>
<name>A0A3B1A4I8_9ZZZZ</name>
<evidence type="ECO:0000259" key="1">
    <source>
        <dbReference type="Pfam" id="PF04073"/>
    </source>
</evidence>
<evidence type="ECO:0000313" key="2">
    <source>
        <dbReference type="EMBL" id="VAW95033.1"/>
    </source>
</evidence>
<dbReference type="Pfam" id="PF04073">
    <property type="entry name" value="tRNA_edit"/>
    <property type="match status" value="1"/>
</dbReference>
<organism evidence="2">
    <name type="scientific">hydrothermal vent metagenome</name>
    <dbReference type="NCBI Taxonomy" id="652676"/>
    <lineage>
        <taxon>unclassified sequences</taxon>
        <taxon>metagenomes</taxon>
        <taxon>ecological metagenomes</taxon>
    </lineage>
</organism>
<gene>
    <name evidence="2" type="ORF">MNBD_GAMMA21-1607</name>
</gene>
<dbReference type="CDD" id="cd04332">
    <property type="entry name" value="YbaK_like"/>
    <property type="match status" value="1"/>
</dbReference>
<proteinExistence type="predicted"/>
<dbReference type="EMBL" id="UOFR01000031">
    <property type="protein sequence ID" value="VAW95033.1"/>
    <property type="molecule type" value="Genomic_DNA"/>
</dbReference>
<sequence>MSMTTTLQKYLAENGVAYDILPHSATSSCLSAANSTHINGHMVAKPVILEDETGYLMAVIPATEHVQVSKLNRILDRDMILAREDELKDLFSDCDVGAIPPIGSAYGVQSIIDDDLLECSDIYFEAGNHRELVHIKGHDFQRLMRGAPHSKITLH</sequence>
<protein>
    <recommendedName>
        <fullName evidence="1">YbaK/aminoacyl-tRNA synthetase-associated domain-containing protein</fullName>
    </recommendedName>
</protein>
<dbReference type="GO" id="GO:0002161">
    <property type="term" value="F:aminoacyl-tRNA deacylase activity"/>
    <property type="evidence" value="ECO:0007669"/>
    <property type="project" value="InterPro"/>
</dbReference>
<dbReference type="Gene3D" id="3.90.960.10">
    <property type="entry name" value="YbaK/aminoacyl-tRNA synthetase-associated domain"/>
    <property type="match status" value="1"/>
</dbReference>
<reference evidence="2" key="1">
    <citation type="submission" date="2018-06" db="EMBL/GenBank/DDBJ databases">
        <authorList>
            <person name="Zhirakovskaya E."/>
        </authorList>
    </citation>
    <scope>NUCLEOTIDE SEQUENCE</scope>
</reference>
<dbReference type="InterPro" id="IPR036754">
    <property type="entry name" value="YbaK/aa-tRNA-synt-asso_dom_sf"/>
</dbReference>
<feature type="domain" description="YbaK/aminoacyl-tRNA synthetase-associated" evidence="1">
    <location>
        <begin position="23"/>
        <end position="143"/>
    </location>
</feature>
<accession>A0A3B1A4I8</accession>
<dbReference type="InterPro" id="IPR007214">
    <property type="entry name" value="YbaK/aa-tRNA-synth-assoc-dom"/>
</dbReference>
<dbReference type="SUPFAM" id="SSF55826">
    <property type="entry name" value="YbaK/ProRS associated domain"/>
    <property type="match status" value="1"/>
</dbReference>